<dbReference type="InterPro" id="IPR000551">
    <property type="entry name" value="MerR-type_HTH_dom"/>
</dbReference>
<evidence type="ECO:0000313" key="5">
    <source>
        <dbReference type="Proteomes" id="UP000292235"/>
    </source>
</evidence>
<dbReference type="KEGG" id="strr:EKD16_18355"/>
<feature type="compositionally biased region" description="Basic and acidic residues" evidence="2">
    <location>
        <begin position="131"/>
        <end position="144"/>
    </location>
</feature>
<gene>
    <name evidence="4" type="primary">cueR1</name>
    <name evidence="4" type="ORF">EKD16_18355</name>
</gene>
<feature type="region of interest" description="Disordered" evidence="2">
    <location>
        <begin position="123"/>
        <end position="144"/>
    </location>
</feature>
<proteinExistence type="predicted"/>
<evidence type="ECO:0000256" key="2">
    <source>
        <dbReference type="SAM" id="MobiDB-lite"/>
    </source>
</evidence>
<dbReference type="Gene3D" id="1.10.1660.10">
    <property type="match status" value="1"/>
</dbReference>
<dbReference type="PANTHER" id="PTHR30204">
    <property type="entry name" value="REDOX-CYCLING DRUG-SENSING TRANSCRIPTIONAL ACTIVATOR SOXR"/>
    <property type="match status" value="1"/>
</dbReference>
<dbReference type="SUPFAM" id="SSF46955">
    <property type="entry name" value="Putative DNA-binding domain"/>
    <property type="match status" value="1"/>
</dbReference>
<dbReference type="InterPro" id="IPR047057">
    <property type="entry name" value="MerR_fam"/>
</dbReference>
<evidence type="ECO:0000259" key="3">
    <source>
        <dbReference type="PROSITE" id="PS50937"/>
    </source>
</evidence>
<keyword evidence="5" id="KW-1185">Reference proteome</keyword>
<dbReference type="SMART" id="SM00422">
    <property type="entry name" value="HTH_MERR"/>
    <property type="match status" value="1"/>
</dbReference>
<accession>A0A4P6Q470</accession>
<dbReference type="EMBL" id="CP036455">
    <property type="protein sequence ID" value="QBI55435.1"/>
    <property type="molecule type" value="Genomic_DNA"/>
</dbReference>
<sequence length="144" mass="16736">MGAEHMQIGRVAERTGLSLRTIRYYGEVGLVEPSARSRGGFRLYTEGDVARLLLIKRMKPLDFSLEETRDLLEILDGLEDPAASDEQRHRLVERLDAFEQAAEDRCRTLREQLDMAEEFAERLRARRRTHPASDRPQVRNTEQR</sequence>
<feature type="domain" description="HTH merR-type" evidence="3">
    <location>
        <begin position="5"/>
        <end position="74"/>
    </location>
</feature>
<evidence type="ECO:0000256" key="1">
    <source>
        <dbReference type="ARBA" id="ARBA00023125"/>
    </source>
</evidence>
<protein>
    <submittedName>
        <fullName evidence="4">HTH-type transcriptional regulator CueR</fullName>
    </submittedName>
</protein>
<keyword evidence="1" id="KW-0238">DNA-binding</keyword>
<dbReference type="GO" id="GO:0003700">
    <property type="term" value="F:DNA-binding transcription factor activity"/>
    <property type="evidence" value="ECO:0007669"/>
    <property type="project" value="InterPro"/>
</dbReference>
<dbReference type="RefSeq" id="WP_242677030.1">
    <property type="nucleotide sequence ID" value="NZ_CP036455.1"/>
</dbReference>
<dbReference type="InterPro" id="IPR009061">
    <property type="entry name" value="DNA-bd_dom_put_sf"/>
</dbReference>
<reference evidence="4 5" key="1">
    <citation type="submission" date="2019-02" db="EMBL/GenBank/DDBJ databases">
        <authorList>
            <person name="Khodamoradi S."/>
            <person name="Hahnke R.L."/>
            <person name="Kaempfer P."/>
            <person name="Schumann P."/>
            <person name="Rohde M."/>
            <person name="Steinert M."/>
            <person name="Luzhetskyy A."/>
            <person name="Wink J."/>
            <person name="Ruckert C."/>
        </authorList>
    </citation>
    <scope>NUCLEOTIDE SEQUENCE [LARGE SCALE GENOMIC DNA]</scope>
    <source>
        <strain evidence="4 5">M2</strain>
    </source>
</reference>
<dbReference type="PROSITE" id="PS50937">
    <property type="entry name" value="HTH_MERR_2"/>
    <property type="match status" value="1"/>
</dbReference>
<dbReference type="Pfam" id="PF13411">
    <property type="entry name" value="MerR_1"/>
    <property type="match status" value="1"/>
</dbReference>
<dbReference type="Proteomes" id="UP000292235">
    <property type="component" value="Chromosome"/>
</dbReference>
<dbReference type="GO" id="GO:0003677">
    <property type="term" value="F:DNA binding"/>
    <property type="evidence" value="ECO:0007669"/>
    <property type="project" value="UniProtKB-KW"/>
</dbReference>
<organism evidence="4 5">
    <name type="scientific">Streptomonospora litoralis</name>
    <dbReference type="NCBI Taxonomy" id="2498135"/>
    <lineage>
        <taxon>Bacteria</taxon>
        <taxon>Bacillati</taxon>
        <taxon>Actinomycetota</taxon>
        <taxon>Actinomycetes</taxon>
        <taxon>Streptosporangiales</taxon>
        <taxon>Nocardiopsidaceae</taxon>
        <taxon>Streptomonospora</taxon>
    </lineage>
</organism>
<dbReference type="PRINTS" id="PR00040">
    <property type="entry name" value="HTHMERR"/>
</dbReference>
<dbReference type="AlphaFoldDB" id="A0A4P6Q470"/>
<dbReference type="PANTHER" id="PTHR30204:SF93">
    <property type="entry name" value="HTH MERR-TYPE DOMAIN-CONTAINING PROTEIN"/>
    <property type="match status" value="1"/>
</dbReference>
<name>A0A4P6Q470_9ACTN</name>
<evidence type="ECO:0000313" key="4">
    <source>
        <dbReference type="EMBL" id="QBI55435.1"/>
    </source>
</evidence>